<dbReference type="Proteomes" id="UP000828941">
    <property type="component" value="Chromosome 14"/>
</dbReference>
<protein>
    <submittedName>
        <fullName evidence="1">Uncharacterized protein</fullName>
    </submittedName>
</protein>
<accession>A0ACB9KG60</accession>
<evidence type="ECO:0000313" key="1">
    <source>
        <dbReference type="EMBL" id="KAI4296188.1"/>
    </source>
</evidence>
<dbReference type="EMBL" id="CM039439">
    <property type="protein sequence ID" value="KAI4296188.1"/>
    <property type="molecule type" value="Genomic_DNA"/>
</dbReference>
<comment type="caution">
    <text evidence="1">The sequence shown here is derived from an EMBL/GenBank/DDBJ whole genome shotgun (WGS) entry which is preliminary data.</text>
</comment>
<proteinExistence type="predicted"/>
<keyword evidence="2" id="KW-1185">Reference proteome</keyword>
<sequence length="482" mass="54199">MGGESENEKTESMATETADPSQKLGDTDVASLKDGTPFDATSSMSASGNATSVIKDEESAVYGSEALPCYSRVSTSVDVQNGTTNRSVTPKSGPQSSALEKRANLKSTVRTSSLTSKYCKSMPASRNDIKLLNKAPLRSNLSLAGLPRTYQPMGKFSSLSSQQAQHRHVFSPGYHSQHGRLSNMKDNHMSRDKFYRNGESHMSTELTWGPRGRDKNTSLQSSSAKEEFGLSIRRDEYNLSDFQTEYQDAKFYMIKSFNEDDIHKCIKYDVWTSTRYGNTKLNAAFSDAEAKANKTGTKCPVFLFFSVNASGQFVGVAEMIGPVDFNKDLDFWKLDKYNGFFPVKWHIIKDVPNSQFRYIILENNDNKRVTFSRDTQEIGLKQGLEMLNIFKRYSAKTSLLDDFDFYEEREKLFRSQKNTKPTTMQRKTQYSNHNYLTVKAGDRKIELHSGGPKQFASSTSTSLINLTKKLSLNPSSMDSKIL</sequence>
<reference evidence="1 2" key="1">
    <citation type="journal article" date="2022" name="DNA Res.">
        <title>Chromosomal-level genome assembly of the orchid tree Bauhinia variegata (Leguminosae; Cercidoideae) supports the allotetraploid origin hypothesis of Bauhinia.</title>
        <authorList>
            <person name="Zhong Y."/>
            <person name="Chen Y."/>
            <person name="Zheng D."/>
            <person name="Pang J."/>
            <person name="Liu Y."/>
            <person name="Luo S."/>
            <person name="Meng S."/>
            <person name="Qian L."/>
            <person name="Wei D."/>
            <person name="Dai S."/>
            <person name="Zhou R."/>
        </authorList>
    </citation>
    <scope>NUCLEOTIDE SEQUENCE [LARGE SCALE GENOMIC DNA]</scope>
    <source>
        <strain evidence="1">BV-YZ2020</strain>
    </source>
</reference>
<evidence type="ECO:0000313" key="2">
    <source>
        <dbReference type="Proteomes" id="UP000828941"/>
    </source>
</evidence>
<gene>
    <name evidence="1" type="ORF">L6164_036166</name>
</gene>
<name>A0ACB9KG60_BAUVA</name>
<organism evidence="1 2">
    <name type="scientific">Bauhinia variegata</name>
    <name type="common">Purple orchid tree</name>
    <name type="synonym">Phanera variegata</name>
    <dbReference type="NCBI Taxonomy" id="167791"/>
    <lineage>
        <taxon>Eukaryota</taxon>
        <taxon>Viridiplantae</taxon>
        <taxon>Streptophyta</taxon>
        <taxon>Embryophyta</taxon>
        <taxon>Tracheophyta</taxon>
        <taxon>Spermatophyta</taxon>
        <taxon>Magnoliopsida</taxon>
        <taxon>eudicotyledons</taxon>
        <taxon>Gunneridae</taxon>
        <taxon>Pentapetalae</taxon>
        <taxon>rosids</taxon>
        <taxon>fabids</taxon>
        <taxon>Fabales</taxon>
        <taxon>Fabaceae</taxon>
        <taxon>Cercidoideae</taxon>
        <taxon>Cercideae</taxon>
        <taxon>Bauhiniinae</taxon>
        <taxon>Bauhinia</taxon>
    </lineage>
</organism>